<feature type="transmembrane region" description="Helical" evidence="2">
    <location>
        <begin position="289"/>
        <end position="317"/>
    </location>
</feature>
<feature type="compositionally biased region" description="Polar residues" evidence="1">
    <location>
        <begin position="145"/>
        <end position="158"/>
    </location>
</feature>
<feature type="region of interest" description="Disordered" evidence="1">
    <location>
        <begin position="201"/>
        <end position="239"/>
    </location>
</feature>
<feature type="transmembrane region" description="Helical" evidence="2">
    <location>
        <begin position="35"/>
        <end position="55"/>
    </location>
</feature>
<name>A0A0P7BP55_9HYPO</name>
<reference evidence="3 4" key="1">
    <citation type="submission" date="2015-09" db="EMBL/GenBank/DDBJ databases">
        <title>Draft genome of a European isolate of the apple canker pathogen Neonectria ditissima.</title>
        <authorList>
            <person name="Gomez-Cortecero A."/>
            <person name="Harrison R.J."/>
            <person name="Armitage A.D."/>
        </authorList>
    </citation>
    <scope>NUCLEOTIDE SEQUENCE [LARGE SCALE GENOMIC DNA]</scope>
    <source>
        <strain evidence="3 4">R09/05</strain>
    </source>
</reference>
<keyword evidence="4" id="KW-1185">Reference proteome</keyword>
<feature type="region of interest" description="Disordered" evidence="1">
    <location>
        <begin position="138"/>
        <end position="158"/>
    </location>
</feature>
<gene>
    <name evidence="3" type="ORF">AK830_g3947</name>
</gene>
<accession>A0A0P7BP55</accession>
<dbReference type="EMBL" id="LKCW01000045">
    <property type="protein sequence ID" value="KPM42627.1"/>
    <property type="molecule type" value="Genomic_DNA"/>
</dbReference>
<protein>
    <submittedName>
        <fullName evidence="3">Uncharacterized protein</fullName>
    </submittedName>
</protein>
<evidence type="ECO:0000256" key="2">
    <source>
        <dbReference type="SAM" id="Phobius"/>
    </source>
</evidence>
<evidence type="ECO:0000313" key="3">
    <source>
        <dbReference type="EMBL" id="KPM42627.1"/>
    </source>
</evidence>
<evidence type="ECO:0000313" key="4">
    <source>
        <dbReference type="Proteomes" id="UP000050424"/>
    </source>
</evidence>
<keyword evidence="2" id="KW-0472">Membrane</keyword>
<comment type="caution">
    <text evidence="3">The sequence shown here is derived from an EMBL/GenBank/DDBJ whole genome shotgun (WGS) entry which is preliminary data.</text>
</comment>
<sequence>MYSVPTTWRYLVVVGRSSLESCLHLLGWLGWAGLLGYWATGLLGYWATGLLGYWARGATARLPLRWVCFHGLDLAPILVPLSPHLTPYPSSRSLSLSLPVFILTLSHFHSPYYSLQPLPSGRSFPPSFLFLQPSKRSSVLGPRASSASTRPARHSSLTLGSTKIRACSDWGGLSLRNPTQHHPRPPALATFSLPVHINTAWPATSDSTRPRLDRPRRPTRHDDRPRAPTLTSPPASTLVLDRDSPASAVAASPFPVTLPCRTGQPLILHDPLLRPNFGHRIVASSPWTLSLLLLSTPLTLFFSCQASVIVILVNWTLLFSNPVRLSFPIPQDVLRLQPLPRPPAPRYTDDWLFMDHPASH</sequence>
<proteinExistence type="predicted"/>
<keyword evidence="2" id="KW-1133">Transmembrane helix</keyword>
<keyword evidence="2" id="KW-0812">Transmembrane</keyword>
<evidence type="ECO:0000256" key="1">
    <source>
        <dbReference type="SAM" id="MobiDB-lite"/>
    </source>
</evidence>
<organism evidence="3 4">
    <name type="scientific">Neonectria ditissima</name>
    <dbReference type="NCBI Taxonomy" id="78410"/>
    <lineage>
        <taxon>Eukaryota</taxon>
        <taxon>Fungi</taxon>
        <taxon>Dikarya</taxon>
        <taxon>Ascomycota</taxon>
        <taxon>Pezizomycotina</taxon>
        <taxon>Sordariomycetes</taxon>
        <taxon>Hypocreomycetidae</taxon>
        <taxon>Hypocreales</taxon>
        <taxon>Nectriaceae</taxon>
        <taxon>Neonectria</taxon>
    </lineage>
</organism>
<feature type="compositionally biased region" description="Basic and acidic residues" evidence="1">
    <location>
        <begin position="208"/>
        <end position="226"/>
    </location>
</feature>
<dbReference type="AlphaFoldDB" id="A0A0P7BP55"/>
<dbReference type="Proteomes" id="UP000050424">
    <property type="component" value="Unassembled WGS sequence"/>
</dbReference>